<dbReference type="Pfam" id="PF01790">
    <property type="entry name" value="LGT"/>
    <property type="match status" value="1"/>
</dbReference>
<feature type="transmembrane region" description="Helical" evidence="7">
    <location>
        <begin position="57"/>
        <end position="75"/>
    </location>
</feature>
<dbReference type="PANTHER" id="PTHR30589">
    <property type="entry name" value="PROLIPOPROTEIN DIACYLGLYCERYL TRANSFERASE"/>
    <property type="match status" value="1"/>
</dbReference>
<keyword evidence="2 7" id="KW-1003">Cell membrane</keyword>
<evidence type="ECO:0000313" key="9">
    <source>
        <dbReference type="EMBL" id="NKE71116.1"/>
    </source>
</evidence>
<evidence type="ECO:0000256" key="5">
    <source>
        <dbReference type="ARBA" id="ARBA00022989"/>
    </source>
</evidence>
<evidence type="ECO:0000256" key="7">
    <source>
        <dbReference type="HAMAP-Rule" id="MF_01147"/>
    </source>
</evidence>
<dbReference type="EMBL" id="VTOW01000002">
    <property type="protein sequence ID" value="NKE71116.1"/>
    <property type="molecule type" value="Genomic_DNA"/>
</dbReference>
<dbReference type="RefSeq" id="WP_168061093.1">
    <property type="nucleotide sequence ID" value="NZ_VTOW01000002.1"/>
</dbReference>
<feature type="binding site" evidence="7">
    <location>
        <position position="138"/>
    </location>
    <ligand>
        <name>a 1,2-diacyl-sn-glycero-3-phospho-(1'-sn-glycerol)</name>
        <dbReference type="ChEBI" id="CHEBI:64716"/>
    </ligand>
</feature>
<feature type="transmembrane region" description="Helical" evidence="7">
    <location>
        <begin position="95"/>
        <end position="112"/>
    </location>
</feature>
<comment type="function">
    <text evidence="7">Catalyzes the transfer of the diacylglyceryl group from phosphatidylglycerol to the sulfhydryl group of the N-terminal cysteine of a prolipoprotein, the first step in the formation of mature lipoproteins.</text>
</comment>
<evidence type="ECO:0000256" key="4">
    <source>
        <dbReference type="ARBA" id="ARBA00022692"/>
    </source>
</evidence>
<organism evidence="9 10">
    <name type="scientific">Candidatus Manganitrophus noduliformans</name>
    <dbReference type="NCBI Taxonomy" id="2606439"/>
    <lineage>
        <taxon>Bacteria</taxon>
        <taxon>Pseudomonadati</taxon>
        <taxon>Nitrospirota</taxon>
        <taxon>Nitrospiria</taxon>
        <taxon>Candidatus Troglogloeales</taxon>
        <taxon>Candidatus Manganitrophaceae</taxon>
        <taxon>Candidatus Manganitrophus</taxon>
    </lineage>
</organism>
<feature type="region of interest" description="Disordered" evidence="8">
    <location>
        <begin position="257"/>
        <end position="281"/>
    </location>
</feature>
<dbReference type="PROSITE" id="PS01311">
    <property type="entry name" value="LGT"/>
    <property type="match status" value="1"/>
</dbReference>
<gene>
    <name evidence="7" type="primary">lgt</name>
    <name evidence="9" type="ORF">MNODULE_10250</name>
</gene>
<evidence type="ECO:0000256" key="3">
    <source>
        <dbReference type="ARBA" id="ARBA00022679"/>
    </source>
</evidence>
<feature type="transmembrane region" description="Helical" evidence="7">
    <location>
        <begin position="195"/>
        <end position="214"/>
    </location>
</feature>
<evidence type="ECO:0000256" key="8">
    <source>
        <dbReference type="SAM" id="MobiDB-lite"/>
    </source>
</evidence>
<evidence type="ECO:0000313" key="10">
    <source>
        <dbReference type="Proteomes" id="UP000534783"/>
    </source>
</evidence>
<proteinExistence type="inferred from homology"/>
<dbReference type="PANTHER" id="PTHR30589:SF0">
    <property type="entry name" value="PHOSPHATIDYLGLYCEROL--PROLIPOPROTEIN DIACYLGLYCERYL TRANSFERASE"/>
    <property type="match status" value="1"/>
</dbReference>
<protein>
    <recommendedName>
        <fullName evidence="7">Phosphatidylglycerol--prolipoprotein diacylglyceryl transferase</fullName>
        <ecNumber evidence="7">2.5.1.145</ecNumber>
    </recommendedName>
</protein>
<name>A0A7X6DPS6_9BACT</name>
<comment type="catalytic activity">
    <reaction evidence="7">
        <text>L-cysteinyl-[prolipoprotein] + a 1,2-diacyl-sn-glycero-3-phospho-(1'-sn-glycerol) = an S-1,2-diacyl-sn-glyceryl-L-cysteinyl-[prolipoprotein] + sn-glycerol 1-phosphate + H(+)</text>
        <dbReference type="Rhea" id="RHEA:56712"/>
        <dbReference type="Rhea" id="RHEA-COMP:14679"/>
        <dbReference type="Rhea" id="RHEA-COMP:14680"/>
        <dbReference type="ChEBI" id="CHEBI:15378"/>
        <dbReference type="ChEBI" id="CHEBI:29950"/>
        <dbReference type="ChEBI" id="CHEBI:57685"/>
        <dbReference type="ChEBI" id="CHEBI:64716"/>
        <dbReference type="ChEBI" id="CHEBI:140658"/>
        <dbReference type="EC" id="2.5.1.145"/>
    </reaction>
</comment>
<dbReference type="HAMAP" id="MF_01147">
    <property type="entry name" value="Lgt"/>
    <property type="match status" value="1"/>
</dbReference>
<feature type="transmembrane region" description="Helical" evidence="7">
    <location>
        <begin position="20"/>
        <end position="36"/>
    </location>
</feature>
<dbReference type="GO" id="GO:0042158">
    <property type="term" value="P:lipoprotein biosynthetic process"/>
    <property type="evidence" value="ECO:0007669"/>
    <property type="project" value="UniProtKB-UniRule"/>
</dbReference>
<dbReference type="Proteomes" id="UP000534783">
    <property type="component" value="Unassembled WGS sequence"/>
</dbReference>
<sequence length="281" mass="31513">MKYPDIDPVFIRIGPLAFRWYGLMYALSFIAAIFIIRATAVRRGLKISKEEISDMMLYVAIGVILGGRLGYVLFYNPGFYLENPSKIFAVWEGGMSFHGGLIGVLVAGALFCKRYQYAFYDLADISAPAVPVGLGLGRIGNFINGELWGRPTDVPWCMVFPQADDACRHPSQLYQAALEGPVLFLILWVLSGRKLPRGVVFWSFFLFYGLFRFITEFFREPDPQLGLILGPLSMGQLLSLPMFLLGAVMVAIQFKRGEPPPSPAPVEEIKRDRTAGKKRRQ</sequence>
<reference evidence="9 10" key="1">
    <citation type="journal article" date="2020" name="Nature">
        <title>Bacterial chemolithoautotrophy via manganese oxidation.</title>
        <authorList>
            <person name="Yu H."/>
            <person name="Leadbetter J.R."/>
        </authorList>
    </citation>
    <scope>NUCLEOTIDE SEQUENCE [LARGE SCALE GENOMIC DNA]</scope>
    <source>
        <strain evidence="9 10">Mn-1</strain>
    </source>
</reference>
<dbReference type="AlphaFoldDB" id="A0A7X6DPS6"/>
<keyword evidence="6 7" id="KW-0472">Membrane</keyword>
<comment type="caution">
    <text evidence="9">The sequence shown here is derived from an EMBL/GenBank/DDBJ whole genome shotgun (WGS) entry which is preliminary data.</text>
</comment>
<keyword evidence="4 7" id="KW-0812">Transmembrane</keyword>
<dbReference type="EC" id="2.5.1.145" evidence="7"/>
<dbReference type="InterPro" id="IPR001640">
    <property type="entry name" value="Lgt"/>
</dbReference>
<feature type="transmembrane region" description="Helical" evidence="7">
    <location>
        <begin position="234"/>
        <end position="252"/>
    </location>
</feature>
<keyword evidence="3 7" id="KW-0808">Transferase</keyword>
<evidence type="ECO:0000256" key="6">
    <source>
        <dbReference type="ARBA" id="ARBA00023136"/>
    </source>
</evidence>
<keyword evidence="5 7" id="KW-1133">Transmembrane helix</keyword>
<dbReference type="UniPathway" id="UPA00664"/>
<evidence type="ECO:0000256" key="2">
    <source>
        <dbReference type="ARBA" id="ARBA00022475"/>
    </source>
</evidence>
<dbReference type="GO" id="GO:0008961">
    <property type="term" value="F:phosphatidylglycerol-prolipoprotein diacylglyceryl transferase activity"/>
    <property type="evidence" value="ECO:0007669"/>
    <property type="project" value="UniProtKB-UniRule"/>
</dbReference>
<comment type="pathway">
    <text evidence="7">Protein modification; lipoprotein biosynthesis (diacylglyceryl transfer).</text>
</comment>
<dbReference type="NCBIfam" id="TIGR00544">
    <property type="entry name" value="lgt"/>
    <property type="match status" value="1"/>
</dbReference>
<accession>A0A7X6DPS6</accession>
<evidence type="ECO:0000256" key="1">
    <source>
        <dbReference type="ARBA" id="ARBA00007150"/>
    </source>
</evidence>
<keyword evidence="9" id="KW-0449">Lipoprotein</keyword>
<keyword evidence="10" id="KW-1185">Reference proteome</keyword>
<comment type="subcellular location">
    <subcellularLocation>
        <location evidence="7">Cell membrane</location>
        <topology evidence="7">Multi-pass membrane protein</topology>
    </subcellularLocation>
</comment>
<comment type="similarity">
    <text evidence="1 7">Belongs to the Lgt family.</text>
</comment>
<dbReference type="GO" id="GO:0005886">
    <property type="term" value="C:plasma membrane"/>
    <property type="evidence" value="ECO:0007669"/>
    <property type="project" value="UniProtKB-SubCell"/>
</dbReference>